<dbReference type="Proteomes" id="UP001175211">
    <property type="component" value="Unassembled WGS sequence"/>
</dbReference>
<gene>
    <name evidence="2" type="ORF">EV420DRAFT_1473521</name>
</gene>
<name>A0AA39NRU9_ARMTA</name>
<feature type="region of interest" description="Disordered" evidence="1">
    <location>
        <begin position="1"/>
        <end position="71"/>
    </location>
</feature>
<comment type="caution">
    <text evidence="2">The sequence shown here is derived from an EMBL/GenBank/DDBJ whole genome shotgun (WGS) entry which is preliminary data.</text>
</comment>
<reference evidence="2" key="1">
    <citation type="submission" date="2023-06" db="EMBL/GenBank/DDBJ databases">
        <authorList>
            <consortium name="Lawrence Berkeley National Laboratory"/>
            <person name="Ahrendt S."/>
            <person name="Sahu N."/>
            <person name="Indic B."/>
            <person name="Wong-Bajracharya J."/>
            <person name="Merenyi Z."/>
            <person name="Ke H.-M."/>
            <person name="Monk M."/>
            <person name="Kocsube S."/>
            <person name="Drula E."/>
            <person name="Lipzen A."/>
            <person name="Balint B."/>
            <person name="Henrissat B."/>
            <person name="Andreopoulos B."/>
            <person name="Martin F.M."/>
            <person name="Harder C.B."/>
            <person name="Rigling D."/>
            <person name="Ford K.L."/>
            <person name="Foster G.D."/>
            <person name="Pangilinan J."/>
            <person name="Papanicolaou A."/>
            <person name="Barry K."/>
            <person name="LaButti K."/>
            <person name="Viragh M."/>
            <person name="Koriabine M."/>
            <person name="Yan M."/>
            <person name="Riley R."/>
            <person name="Champramary S."/>
            <person name="Plett K.L."/>
            <person name="Tsai I.J."/>
            <person name="Slot J."/>
            <person name="Sipos G."/>
            <person name="Plett J."/>
            <person name="Nagy L.G."/>
            <person name="Grigoriev I.V."/>
        </authorList>
    </citation>
    <scope>NUCLEOTIDE SEQUENCE</scope>
    <source>
        <strain evidence="2">CCBAS 213</strain>
    </source>
</reference>
<evidence type="ECO:0000313" key="3">
    <source>
        <dbReference type="Proteomes" id="UP001175211"/>
    </source>
</evidence>
<organism evidence="2 3">
    <name type="scientific">Armillaria tabescens</name>
    <name type="common">Ringless honey mushroom</name>
    <name type="synonym">Agaricus tabescens</name>
    <dbReference type="NCBI Taxonomy" id="1929756"/>
    <lineage>
        <taxon>Eukaryota</taxon>
        <taxon>Fungi</taxon>
        <taxon>Dikarya</taxon>
        <taxon>Basidiomycota</taxon>
        <taxon>Agaricomycotina</taxon>
        <taxon>Agaricomycetes</taxon>
        <taxon>Agaricomycetidae</taxon>
        <taxon>Agaricales</taxon>
        <taxon>Marasmiineae</taxon>
        <taxon>Physalacriaceae</taxon>
        <taxon>Desarmillaria</taxon>
    </lineage>
</organism>
<protein>
    <submittedName>
        <fullName evidence="2">Uncharacterized protein</fullName>
    </submittedName>
</protein>
<accession>A0AA39NRU9</accession>
<sequence length="291" mass="31896">MATSRKRSAPSTNAGSSQNTCHTRSSHREPHVEPAPLLGAADTQMSAPSGSHTYSSGSSDGPVHSDTSSHPELCSVLLPVPEQPPTTLQVPPMPSMQTTFRIQGYNHCQPAPTAPMQSLALAPPHSPMQPPNPQAFEHCRPTESMPVPACDIWSFYVKTGDRHHCASCITEDFEDSDNIAKQSDFGLKTSTNILQCHLLDFHVTAWLTKCEQLGIEVCTKQKAYRDAINNFQIEQGKQLPSSGGTTQHPYSKESFIDALSINVIENPHLHAIFLMLHEGLKESDIPHRYSP</sequence>
<evidence type="ECO:0000256" key="1">
    <source>
        <dbReference type="SAM" id="MobiDB-lite"/>
    </source>
</evidence>
<keyword evidence="3" id="KW-1185">Reference proteome</keyword>
<feature type="compositionally biased region" description="Polar residues" evidence="1">
    <location>
        <begin position="9"/>
        <end position="23"/>
    </location>
</feature>
<dbReference type="AlphaFoldDB" id="A0AA39NRU9"/>
<dbReference type="EMBL" id="JAUEPS010000001">
    <property type="protein sequence ID" value="KAK0470464.1"/>
    <property type="molecule type" value="Genomic_DNA"/>
</dbReference>
<evidence type="ECO:0000313" key="2">
    <source>
        <dbReference type="EMBL" id="KAK0470464.1"/>
    </source>
</evidence>
<dbReference type="RefSeq" id="XP_060340257.1">
    <property type="nucleotide sequence ID" value="XM_060469145.1"/>
</dbReference>
<proteinExistence type="predicted"/>
<dbReference type="GeneID" id="85352693"/>
<feature type="compositionally biased region" description="Low complexity" evidence="1">
    <location>
        <begin position="46"/>
        <end position="61"/>
    </location>
</feature>